<comment type="caution">
    <text evidence="2">The sequence shown here is derived from an EMBL/GenBank/DDBJ whole genome shotgun (WGS) entry which is preliminary data.</text>
</comment>
<proteinExistence type="predicted"/>
<reference evidence="2 3" key="1">
    <citation type="submission" date="2011-01" db="EMBL/GenBank/DDBJ databases">
        <authorList>
            <person name="Muzny D."/>
            <person name="Qin X."/>
            <person name="Deng J."/>
            <person name="Jiang H."/>
            <person name="Liu Y."/>
            <person name="Qu J."/>
            <person name="Song X.-Z."/>
            <person name="Zhang L."/>
            <person name="Thornton R."/>
            <person name="Coyle M."/>
            <person name="Francisco L."/>
            <person name="Jackson L."/>
            <person name="Javaid M."/>
            <person name="Korchina V."/>
            <person name="Kovar C."/>
            <person name="Mata R."/>
            <person name="Mathew T."/>
            <person name="Ngo R."/>
            <person name="Nguyen L."/>
            <person name="Nguyen N."/>
            <person name="Okwuonu G."/>
            <person name="Ongeri F."/>
            <person name="Pham C."/>
            <person name="Simmons D."/>
            <person name="Wilczek-Boney K."/>
            <person name="Hale W."/>
            <person name="Jakkamsetti A."/>
            <person name="Pham P."/>
            <person name="Ruth R."/>
            <person name="San Lucas F."/>
            <person name="Warren J."/>
            <person name="Zhang J."/>
            <person name="Zhao Z."/>
            <person name="Zhou C."/>
            <person name="Zhu D."/>
            <person name="Lee S."/>
            <person name="Bess C."/>
            <person name="Blankenburg K."/>
            <person name="Forbes L."/>
            <person name="Fu Q."/>
            <person name="Gubbala S."/>
            <person name="Hirani K."/>
            <person name="Jayaseelan J.C."/>
            <person name="Lara F."/>
            <person name="Munidasa M."/>
            <person name="Palculict T."/>
            <person name="Patil S."/>
            <person name="Pu L.-L."/>
            <person name="Saada N."/>
            <person name="Tang L."/>
            <person name="Weissenberger G."/>
            <person name="Zhu Y."/>
            <person name="Hemphill L."/>
            <person name="Shang Y."/>
            <person name="Youmans B."/>
            <person name="Ayvaz T."/>
            <person name="Ross M."/>
            <person name="Santibanez J."/>
            <person name="Aqrawi P."/>
            <person name="Gross S."/>
            <person name="Joshi V."/>
            <person name="Fowler G."/>
            <person name="Nazareth L."/>
            <person name="Reid J."/>
            <person name="Worley K."/>
            <person name="Petrosino J."/>
            <person name="Highlander S."/>
            <person name="Gibbs R."/>
        </authorList>
    </citation>
    <scope>NUCLEOTIDE SEQUENCE [LARGE SCALE GENOMIC DNA]</scope>
    <source>
        <strain evidence="2 3">ATCC 33394</strain>
    </source>
</reference>
<keyword evidence="3" id="KW-1185">Reference proteome</keyword>
<organism evidence="2 3">
    <name type="scientific">Kingella denitrificans ATCC 33394</name>
    <dbReference type="NCBI Taxonomy" id="888741"/>
    <lineage>
        <taxon>Bacteria</taxon>
        <taxon>Pseudomonadati</taxon>
        <taxon>Pseudomonadota</taxon>
        <taxon>Betaproteobacteria</taxon>
        <taxon>Neisseriales</taxon>
        <taxon>Neisseriaceae</taxon>
        <taxon>Kingella</taxon>
    </lineage>
</organism>
<evidence type="ECO:0000313" key="2">
    <source>
        <dbReference type="EMBL" id="EGC17364.1"/>
    </source>
</evidence>
<sequence length="69" mass="7713">MNRKIPCRLLSAPAGRAAMLPRNHPNDKYRRPISRNAPSKSSLHIAKPRYTAAQKIGILHDSAFPIDQP</sequence>
<dbReference type="AlphaFoldDB" id="F0EZA7"/>
<dbReference type="STRING" id="888741.HMPREF9098_1191"/>
<dbReference type="Proteomes" id="UP000004088">
    <property type="component" value="Unassembled WGS sequence"/>
</dbReference>
<dbReference type="EMBL" id="AEWV01000020">
    <property type="protein sequence ID" value="EGC17364.1"/>
    <property type="molecule type" value="Genomic_DNA"/>
</dbReference>
<evidence type="ECO:0000313" key="3">
    <source>
        <dbReference type="Proteomes" id="UP000004088"/>
    </source>
</evidence>
<dbReference type="HOGENOM" id="CLU_2770385_0_0_4"/>
<protein>
    <submittedName>
        <fullName evidence="2">Uncharacterized protein</fullName>
    </submittedName>
</protein>
<gene>
    <name evidence="2" type="ORF">HMPREF9098_1191</name>
</gene>
<feature type="region of interest" description="Disordered" evidence="1">
    <location>
        <begin position="18"/>
        <end position="43"/>
    </location>
</feature>
<evidence type="ECO:0000256" key="1">
    <source>
        <dbReference type="SAM" id="MobiDB-lite"/>
    </source>
</evidence>
<accession>F0EZA7</accession>
<name>F0EZA7_9NEIS</name>